<dbReference type="PROSITE" id="PS00012">
    <property type="entry name" value="PHOSPHOPANTETHEINE"/>
    <property type="match status" value="4"/>
</dbReference>
<evidence type="ECO:0000259" key="7">
    <source>
        <dbReference type="PROSITE" id="PS50075"/>
    </source>
</evidence>
<organism evidence="8 9">
    <name type="scientific">Streptomyces violaceus</name>
    <name type="common">Streptomyces venezuelae</name>
    <dbReference type="NCBI Taxonomy" id="1936"/>
    <lineage>
        <taxon>Bacteria</taxon>
        <taxon>Bacillati</taxon>
        <taxon>Actinomycetota</taxon>
        <taxon>Actinomycetes</taxon>
        <taxon>Kitasatosporales</taxon>
        <taxon>Streptomycetaceae</taxon>
        <taxon>Streptomyces</taxon>
    </lineage>
</organism>
<dbReference type="Gene3D" id="3.40.50.980">
    <property type="match status" value="2"/>
</dbReference>
<dbReference type="InterPro" id="IPR009081">
    <property type="entry name" value="PP-bd_ACP"/>
</dbReference>
<dbReference type="Gene3D" id="2.30.38.10">
    <property type="entry name" value="Luciferase, Domain 3"/>
    <property type="match status" value="1"/>
</dbReference>
<dbReference type="Pfam" id="PF00668">
    <property type="entry name" value="Condensation"/>
    <property type="match status" value="5"/>
</dbReference>
<feature type="domain" description="Carrier" evidence="7">
    <location>
        <begin position="3092"/>
        <end position="3167"/>
    </location>
</feature>
<dbReference type="Gene3D" id="3.30.300.30">
    <property type="match status" value="4"/>
</dbReference>
<dbReference type="SUPFAM" id="SSF47336">
    <property type="entry name" value="ACP-like"/>
    <property type="match status" value="4"/>
</dbReference>
<reference evidence="8 9" key="1">
    <citation type="submission" date="2022-10" db="EMBL/GenBank/DDBJ databases">
        <title>The complete genomes of actinobacterial strains from the NBC collection.</title>
        <authorList>
            <person name="Joergensen T.S."/>
            <person name="Alvarez Arevalo M."/>
            <person name="Sterndorff E.B."/>
            <person name="Faurdal D."/>
            <person name="Vuksanovic O."/>
            <person name="Mourched A.-S."/>
            <person name="Charusanti P."/>
            <person name="Shaw S."/>
            <person name="Blin K."/>
            <person name="Weber T."/>
        </authorList>
    </citation>
    <scope>NUCLEOTIDE SEQUENCE [LARGE SCALE GENOMIC DNA]</scope>
    <source>
        <strain evidence="8 9">NBC_00456</strain>
    </source>
</reference>
<evidence type="ECO:0000256" key="3">
    <source>
        <dbReference type="ARBA" id="ARBA00022553"/>
    </source>
</evidence>
<keyword evidence="2" id="KW-0596">Phosphopantetheine</keyword>
<dbReference type="Proteomes" id="UP001341259">
    <property type="component" value="Chromosome"/>
</dbReference>
<dbReference type="InterPro" id="IPR010060">
    <property type="entry name" value="NRPS_synth"/>
</dbReference>
<dbReference type="InterPro" id="IPR020806">
    <property type="entry name" value="PKS_PP-bd"/>
</dbReference>
<evidence type="ECO:0000256" key="1">
    <source>
        <dbReference type="ARBA" id="ARBA00001957"/>
    </source>
</evidence>
<feature type="region of interest" description="Disordered" evidence="6">
    <location>
        <begin position="570"/>
        <end position="597"/>
    </location>
</feature>
<dbReference type="Gene3D" id="1.10.1200.10">
    <property type="entry name" value="ACP-like"/>
    <property type="match status" value="3"/>
</dbReference>
<dbReference type="PANTHER" id="PTHR45527:SF1">
    <property type="entry name" value="FATTY ACID SYNTHASE"/>
    <property type="match status" value="1"/>
</dbReference>
<accession>A0ABZ1P272</accession>
<feature type="domain" description="Carrier" evidence="7">
    <location>
        <begin position="959"/>
        <end position="1034"/>
    </location>
</feature>
<dbReference type="CDD" id="cd17643">
    <property type="entry name" value="A_NRPS_Cytc1-like"/>
    <property type="match status" value="2"/>
</dbReference>
<gene>
    <name evidence="8" type="ORF">OHB29_35845</name>
</gene>
<evidence type="ECO:0000256" key="5">
    <source>
        <dbReference type="ARBA" id="ARBA00023194"/>
    </source>
</evidence>
<dbReference type="RefSeq" id="WP_328345291.1">
    <property type="nucleotide sequence ID" value="NZ_CP107906.1"/>
</dbReference>
<feature type="domain" description="Carrier" evidence="7">
    <location>
        <begin position="4168"/>
        <end position="4242"/>
    </location>
</feature>
<dbReference type="NCBIfam" id="TIGR01720">
    <property type="entry name" value="NRPS-para261"/>
    <property type="match status" value="1"/>
</dbReference>
<dbReference type="InterPro" id="IPR045851">
    <property type="entry name" value="AMP-bd_C_sf"/>
</dbReference>
<dbReference type="InterPro" id="IPR001242">
    <property type="entry name" value="Condensation_dom"/>
</dbReference>
<dbReference type="InterPro" id="IPR036736">
    <property type="entry name" value="ACP-like_sf"/>
</dbReference>
<dbReference type="PANTHER" id="PTHR45527">
    <property type="entry name" value="NONRIBOSOMAL PEPTIDE SYNTHETASE"/>
    <property type="match status" value="1"/>
</dbReference>
<dbReference type="Gene3D" id="3.40.50.1820">
    <property type="entry name" value="alpha/beta hydrolase"/>
    <property type="match status" value="1"/>
</dbReference>
<dbReference type="CDD" id="cd19540">
    <property type="entry name" value="LCL_NRPS-like"/>
    <property type="match status" value="3"/>
</dbReference>
<dbReference type="Gene3D" id="3.40.50.12780">
    <property type="entry name" value="N-terminal domain of ligase-like"/>
    <property type="match status" value="3"/>
</dbReference>
<feature type="region of interest" description="Disordered" evidence="6">
    <location>
        <begin position="1029"/>
        <end position="1051"/>
    </location>
</feature>
<comment type="cofactor">
    <cofactor evidence="1">
        <name>pantetheine 4'-phosphate</name>
        <dbReference type="ChEBI" id="CHEBI:47942"/>
    </cofactor>
</comment>
<dbReference type="SMART" id="SM00823">
    <property type="entry name" value="PKS_PP"/>
    <property type="match status" value="4"/>
</dbReference>
<dbReference type="NCBIfam" id="NF003417">
    <property type="entry name" value="PRK04813.1"/>
    <property type="match status" value="4"/>
</dbReference>
<sequence length="4765" mass="512397">MSKDGAPRYRASSAQLGIWVAQQLQPGSPLYNCGVFFDIDAPVDSGLLDRAIVRAVEDTAALRVRFTEDDEGLWLRTVPDAAPPRHVDLSGEADPYAAALAWMRDDLATPVDPARDALYGHALLSLAPDRHILAFRYHHIALDGWGQILHCRRIAELYTAFAKDADTPATPFGTLHDLLADDAAYLGSPAHGRDGAYWRDALADPPELPRLAAGSAQPAHSELRAGARLSERQVAALLAAARTARTRWTVVLVAAVAAYLHRLTSVRDVVLGFPVAARTSRAALTTPGMLANEVPLRLRVHPAASLEALVVQADRQVRDAVRHQRYRGEDLHRDFGRTAAHPLTGPVVNLVAQDLSIDLAGRTVFARQLSTGRVRDLSVHISGAPDGTGGIHVDFDAHPDLYEDSELLAHRDRFLGFLTGLLEGPALPVGRADVLDAEDTRRALVGWNDTAREVPETTLPALFAEQVRLTPTRPALDVDGAVVTYAELDARAERLARRLRRAGARPETFVAVVLPRSADLVVALLAVVRTGAAYVPVDPTYPADRIRYVLQDCDPALVVTDSRLADQVPAPASRRLVVDDPGTAAGPQDSAGQPIQGPLPRHPAYVIYTSGSTGRPKGVVVEHRSLAAYLQRARQEYPAAAGTSLLHSPVAFDLTVTALYTPLVSGGTVRVAELGEDTAHTGEQPTFMKVTPSHLELLDALPRAASPSDTLVIGGEALHGAVLDGWRRRHPDAVVYNAYGPTEATVNCLDHRLEPGTPGYDGPVPIGRPFANTRAYVLDGALRPVPPGVAGELYIAGTGLARGYWKRPGLTAERFVADPHADLHGDAGARMYRTGDLVRRRDDGTLVFVGRADGQVKIRGHRIELGEVQNRLARLPEVAQAAVVAREDRPGDLRLVGYAVPSGGAHPDSLREQLADALPEHMVPAAIVLLDALPLTPNGKLDRKALPAPEYADDTPARAPGTPHEELLCELFARVLGLPQVGPDSDFFALGGHSLLATRLATRIRAAFRADVSVRQLFDTPTPAGLARHVASADASGADDARPVPVRNRPERVPASYGQRRWWFLDRLEAQDSATHNIPAALRLAGDLDRDALNAALADVVARHEPLRTLLTEDTEGLRQTVLPAGAAHPVLPVLPVAPDELDTALAGAARERFDLAAEPPLRARLFATSDTEHVLLLVVHHVAADGWSMERLVRDLATAYAGRRQGHVPDWAPLPLQYADYALWQHAHLGEPGDPDSLGDRQLAHWRQALADLPDELPMPGDRPRPAVSTGAGAHHAFDVPAELHARVTAVARAHDVSVFMVMQAALAALLSRLGAGDDIPIGSPIAGRVHEDFEELVGVFVNTLVLRTDLSGDPTFAELLTRVRETDLAAYAHQDLPFERLVGALNPSRSLSRSPLFQVMLAFQNTYRHDGIGALRRLSGLDAELLPSHTGTAEFDLSFDFGERFTADGSPAGMYGGLEYSTDLFTPDTAHLLAERLLRVIDQACADPARPVSALAVLSAGERGRVVDEWNATGRVVPSVSLADLFVEQVHRSPGATAVVFEGVSLSYAELDARACVLAGLLAGRGVGVGDRVGVMVPRSVELVVALLAVHKAGAAYVPVDVGYPLERIRYVLEDAAPSVVLTVAEGVSRVPAGVAVLCVDEPLPGGGEFVPRAVPEGPAYVMYTSGSTGRPKGVVVPHQGIVNRLLWMQHTYALTPNDHVLQKTPTGFDVSVWEFFWPLITGATLVVARPDGHRDPVYLAELIQHERITTAHFVPSMLGVFLSESAAAECTTLTRVICSGEALPGELRDRFTDTLDAELHNLYGPTEASVDVTYHPCAPAERGTQAVAMGRPVWNTSVFVLDGGLRPVAVGVVGELYLAGVQLAYGYWGRAGLSAERFVACPFGASGSRMYRTGDLVRWTAGGELVFVGRVDDQVKVRGQRVELGEVQGVVSSAPGVGQCAVVVRDEGAGDVRLVAYVVPSVGAVVDAGVVRSWVGERLPEGMVPSAVVVLDALPVTVNGKLDRRALPAPEYRVGSGRLPRGPREEILCGLFAEVLGVADVGVDDSFFDLGGHSLLVTRLVSRIRTVLGAELPLQRVFRTPTVAGVADALATADRARPPMTARPRPNRLPLSYAQERLWFLDRFEGPGATYNLPLVLNLSGSLERDALRAALADVVARHEPLRTVFAEDADGPYQVIRDDADLDLSVVTTDAERLDEELTDAVRRPFDLTAEPPLRVTLFEKGEDEHILLLLLHHIAADGWSLPVLAEDVAAAYAARLDGAAPAWKPLPLGYADFAVWQREVLGSGDDPRSLLGGQLEFWRDRLAGLPEELALPADRPRPAVASYRGERLEFEVPAALHTRVAQVAREHRVSVFMVMQAALAALLTRLGAGTDVPIGTPVAGRGDEAVEHLVGCFVNTLVLRTDTSGDPTFAELLDRVREADLAAYAHQDLPFERLVEELKPERSLARHPLVQVVLTFDADGPAHERIGTAMPGLTATDHGATTGSAKFDLVLGFAERRTPDGDPDGLRAALVFATDLFDEATARSLTARLLGLLDAVAERPELPLHAIDMLVAEERVSPAGELGSGGVRSTVPALFEARVAEAPERTAVVFGDESLSYGELDARAERLAHVLMGRGVGPGDFVALALPRSAELVVAILGVLKAGAAYVPVDPAYPADRIAYTVQDCRPKLLVTVAGVVERLGSLGGAVLVLDDPVVVEELAGVPVAGSAGRRVGLVPEQPAYVIYTSGSTGRPKGVVVAHQNVVRLFTATDDWFGFGPDDVWTLFHSFAFDFSVWELWGALLYGGRLVVVPHDVSRSPDDFLDLLVRERVTVLNQTPSAFHQLSQADAERPGAELALRYVVFGGEALEPSRLTDWFARHGGRAPVLVNMYGITETTVHVTYLPMGEELAAGQSRSLIGEGIPDLRVYVLDEWLRPVPFGVLGEMYVGGRGPATGYLGRAGLTSERFVADPFAGDGSRMYRTGDLARRLRDGGLEYLGRADHQVKIRGFRIELGEIEATLVAHPAVAGAAVVVHEDRPGDKRLVAYVVPADGAPDHRALREHAAAELPEYMVPSQFVTLDVLPLTPNGKLDRKALPAPDPISGASAGRAPRTAREEILCTLFADVLGVEQVAVDDDFFALGGHSLLATRLIGRIRAALGAELSVRALFEAPTVAELAGRLSTADAARTALTRAEPRPERIPLSYAQQRLWFLQHLQGPSPAYNIPVALRLSGDLDRDALCAALRDLVTRHESLRTVFAEDDEGPRQQILHPAEALPGLPVEDVTEDRLDAVLADAARTGLDLTADAPLRARLYVLGQREHVLMLVIHHVATDGWSLQPLARDLVTAYAARADGRAPHWAPLPVQYADYSLWQHTRLGSEDDPDSAISRQLAHWSEALAGLPAELTLPTDHLRPLVASEDGDAVAFEVPAQVHEGLLRLAHSSGASLFMVVQTALAALLTRLGAGHDIPIGTPVAGRNDEALEDLIGFFVNTLVLRTDTSGNPAFTELLDRVRTTDLAAYDHQDVPFERLVDVLNPERSLGRHPLFQVSLTVDGSDRQDALATVGQLPGLTVTGHPVSTRAAKFDLSFVVEERHGDGDAPAGLRGAVEFRTDLFDRRTAETVAERFVRVLTAVAERPSARIGEVDVLVAEERVSPAGELGSGGVRSTVPALFEARVAEAPERTAVVFGDESLSYGELDARAERLAHVLMGRGVGPGDFVALALPRSAELVVAILGVLKAGAAYVPVDPAYPADRIAYTVQDCRPKLLVTVAGVVERLGSLGGAVLVLDDPVVVEELAGVPVAGSAGRRVGLVPEQPAYVIYTSGSTGRPKGVVVAHQNVVRLFTATDDWFGFGPDDVWTLFHSFAFDFSVWELWGALLYGGRLVVVPHDVSRSPDDFLDLLVRERVTVLNQTPSAFHQLSQADAERPGAELALRYVVFGGEALEPSRLTDWFARHGGRAPVLVNMYGITETTVHVTYLPMGEELAAGQSRSLIGEGIPDLRVYVLDEWLRPVPFGVLGEMYVGGRGPATGYLGRAGLTSERFVADPFAGDGSRMYRTGDLARRLRDGGLEYLGRADHQVKIRGFRIELGEIEATLARHPEVGQCAVVVREDRPGDKRLVAYAVPAAGATALSDTAHLREHLARDLPDYMVPMAIVPLDTLPLTPNGKIDQRALPRPVYGDEVRRRGPRTAREEALCALFGEVLGQDEIGIDEGFFALGGDSIMAIQLVSRARRAGFELTVREVFEHQTVVALAHTVRDADGHTGRPVDEPGGTGPVPLLPITHWLAELAGPVDHFSQSQLIRTPAGADLERLERALQAVLDHHDALRMTLHIDGINGIDDEDTGDTGGVGAAGWRLEIPEGPGPRAADVLHRVDVSHLGEEELRRILVRAGTAARARLAPRDGRMVQAVWFDAGPDRQGRLLLAVHHLAVDGVSWRILLPDLAEAWRADAAGDAPQLQPVGTSLRGWATRLAELAATRPDTELARWEAVLDTPDPPAGLPAPDPARDTYTTAGHLTLTLPPDVTSAVLGAVPAAFRAGPDEVLLAAFTLALAEWQQRAGDIVVDVEGHGREEEFAGGADLSRTVGWFTALYPVRLGTGSLDRADAWAAGPAAGALVKQVKEQLRAVPDRGMGYGLARYLDPRTAQRLAARPRPRIGFNYLGRYTVGSDEDAADWTVVAGADTGSDHDPRMPLPHAVEVNAATRDTAHGPELVAVWTWAAELLTKDRAEELARLWFGALEALAAHAERPDAGGLTPSDVALSSIDQREIDEFEDELTQEWETHT</sequence>
<dbReference type="Gene3D" id="3.30.559.30">
    <property type="entry name" value="Nonribosomal peptide synthetase, condensation domain"/>
    <property type="match status" value="5"/>
</dbReference>
<dbReference type="InterPro" id="IPR010071">
    <property type="entry name" value="AA_adenyl_dom"/>
</dbReference>
<dbReference type="Pfam" id="PF13193">
    <property type="entry name" value="AMP-binding_C"/>
    <property type="match status" value="4"/>
</dbReference>
<dbReference type="Pfam" id="PF00501">
    <property type="entry name" value="AMP-binding"/>
    <property type="match status" value="4"/>
</dbReference>
<dbReference type="EMBL" id="CP107906">
    <property type="protein sequence ID" value="WUG97935.1"/>
    <property type="molecule type" value="Genomic_DNA"/>
</dbReference>
<keyword evidence="5" id="KW-0045">Antibiotic biosynthesis</keyword>
<dbReference type="InterPro" id="IPR025110">
    <property type="entry name" value="AMP-bd_C"/>
</dbReference>
<dbReference type="InterPro" id="IPR029058">
    <property type="entry name" value="AB_hydrolase_fold"/>
</dbReference>
<proteinExistence type="predicted"/>
<feature type="compositionally biased region" description="Low complexity" evidence="6">
    <location>
        <begin position="1032"/>
        <end position="1047"/>
    </location>
</feature>
<dbReference type="SUPFAM" id="SSF56801">
    <property type="entry name" value="Acetyl-CoA synthetase-like"/>
    <property type="match status" value="4"/>
</dbReference>
<dbReference type="Gene3D" id="3.30.559.10">
    <property type="entry name" value="Chloramphenicol acetyltransferase-like domain"/>
    <property type="match status" value="5"/>
</dbReference>
<dbReference type="PROSITE" id="PS00455">
    <property type="entry name" value="AMP_BINDING"/>
    <property type="match status" value="4"/>
</dbReference>
<dbReference type="PROSITE" id="PS50075">
    <property type="entry name" value="CARRIER"/>
    <property type="match status" value="4"/>
</dbReference>
<dbReference type="SUPFAM" id="SSF52777">
    <property type="entry name" value="CoA-dependent acyltransferases"/>
    <property type="match status" value="10"/>
</dbReference>
<dbReference type="InterPro" id="IPR042099">
    <property type="entry name" value="ANL_N_sf"/>
</dbReference>
<dbReference type="InterPro" id="IPR023213">
    <property type="entry name" value="CAT-like_dom_sf"/>
</dbReference>
<dbReference type="InterPro" id="IPR020845">
    <property type="entry name" value="AMP-binding_CS"/>
</dbReference>
<protein>
    <submittedName>
        <fullName evidence="8">Amino acid adenylation domain-containing protein</fullName>
    </submittedName>
</protein>
<evidence type="ECO:0000313" key="8">
    <source>
        <dbReference type="EMBL" id="WUG97935.1"/>
    </source>
</evidence>
<evidence type="ECO:0000256" key="6">
    <source>
        <dbReference type="SAM" id="MobiDB-lite"/>
    </source>
</evidence>
<name>A0ABZ1P272_STRVL</name>
<dbReference type="CDD" id="cd17646">
    <property type="entry name" value="A_NRPS_AB3403-like"/>
    <property type="match status" value="1"/>
</dbReference>
<evidence type="ECO:0000256" key="4">
    <source>
        <dbReference type="ARBA" id="ARBA00022737"/>
    </source>
</evidence>
<dbReference type="InterPro" id="IPR000873">
    <property type="entry name" value="AMP-dep_synth/lig_dom"/>
</dbReference>
<keyword evidence="9" id="KW-1185">Reference proteome</keyword>
<dbReference type="NCBIfam" id="TIGR01733">
    <property type="entry name" value="AA-adenyl-dom"/>
    <property type="match status" value="4"/>
</dbReference>
<evidence type="ECO:0000256" key="2">
    <source>
        <dbReference type="ARBA" id="ARBA00022450"/>
    </source>
</evidence>
<evidence type="ECO:0000313" key="9">
    <source>
        <dbReference type="Proteomes" id="UP001341259"/>
    </source>
</evidence>
<feature type="domain" description="Carrier" evidence="7">
    <location>
        <begin position="2022"/>
        <end position="2097"/>
    </location>
</feature>
<dbReference type="InterPro" id="IPR006162">
    <property type="entry name" value="Ppantetheine_attach_site"/>
</dbReference>
<dbReference type="CDD" id="cd05930">
    <property type="entry name" value="A_NRPS"/>
    <property type="match status" value="1"/>
</dbReference>
<keyword evidence="3" id="KW-0597">Phosphoprotein</keyword>
<keyword evidence="4" id="KW-0677">Repeat</keyword>
<dbReference type="Pfam" id="PF00550">
    <property type="entry name" value="PP-binding"/>
    <property type="match status" value="4"/>
</dbReference>